<dbReference type="AlphaFoldDB" id="A0A0S6W3C4"/>
<evidence type="ECO:0000256" key="3">
    <source>
        <dbReference type="ARBA" id="ARBA00022692"/>
    </source>
</evidence>
<dbReference type="Pfam" id="PF02653">
    <property type="entry name" value="BPD_transp_2"/>
    <property type="match status" value="1"/>
</dbReference>
<feature type="transmembrane region" description="Helical" evidence="6">
    <location>
        <begin position="230"/>
        <end position="248"/>
    </location>
</feature>
<evidence type="ECO:0000256" key="4">
    <source>
        <dbReference type="ARBA" id="ARBA00022989"/>
    </source>
</evidence>
<dbReference type="CDD" id="cd06579">
    <property type="entry name" value="TM_PBP1_transp_AraH_like"/>
    <property type="match status" value="1"/>
</dbReference>
<evidence type="ECO:0000256" key="5">
    <source>
        <dbReference type="ARBA" id="ARBA00023136"/>
    </source>
</evidence>
<evidence type="ECO:0000256" key="2">
    <source>
        <dbReference type="ARBA" id="ARBA00022475"/>
    </source>
</evidence>
<keyword evidence="8" id="KW-1185">Reference proteome</keyword>
<dbReference type="PANTHER" id="PTHR32196:SF72">
    <property type="entry name" value="RIBOSE IMPORT PERMEASE PROTEIN RBSC"/>
    <property type="match status" value="1"/>
</dbReference>
<feature type="transmembrane region" description="Helical" evidence="6">
    <location>
        <begin position="179"/>
        <end position="201"/>
    </location>
</feature>
<dbReference type="Proteomes" id="UP000030700">
    <property type="component" value="Unassembled WGS sequence"/>
</dbReference>
<comment type="subcellular location">
    <subcellularLocation>
        <location evidence="1">Cell membrane</location>
        <topology evidence="1">Multi-pass membrane protein</topology>
    </subcellularLocation>
</comment>
<dbReference type="HOGENOM" id="CLU_028880_2_2_0"/>
<sequence length="335" mass="35714">MLGMKNRSSMETQMTPGSRQAGEAFKRIFAFSQGPLIGLILLFLFLSFTTPRFLSVRNYLNIIDQVTRNGIMALGMTFVIIIGGIDLSVGSTFVLAMMTFGVLAADFNVPAQLAMVAGILAAALGGVVNGVLVTKAKLPAFIATMAMMSIARGMANIISNMQQRYNFVPWFGELATKTYLGFFPLTTLMFFVLIIVCWLFLSYRDTGRKLYAIGGNAEVARLAGVHVQKLTIWVYVLSATFAGLAGIVQTSRLATAQPYAGEGYELDAIAAVVIGGASLNGGVGTIGGTVIGVLITGILRNGLNLNGVNVYVQTLLIGVVIAVTVAFDILSKQKR</sequence>
<evidence type="ECO:0000256" key="6">
    <source>
        <dbReference type="SAM" id="Phobius"/>
    </source>
</evidence>
<dbReference type="GO" id="GO:0022857">
    <property type="term" value="F:transmembrane transporter activity"/>
    <property type="evidence" value="ECO:0007669"/>
    <property type="project" value="InterPro"/>
</dbReference>
<evidence type="ECO:0000313" key="7">
    <source>
        <dbReference type="EMBL" id="GAK52793.1"/>
    </source>
</evidence>
<dbReference type="InterPro" id="IPR001851">
    <property type="entry name" value="ABC_transp_permease"/>
</dbReference>
<organism evidence="7">
    <name type="scientific">Candidatus Moduliflexus flocculans</name>
    <dbReference type="NCBI Taxonomy" id="1499966"/>
    <lineage>
        <taxon>Bacteria</taxon>
        <taxon>Candidatus Moduliflexota</taxon>
        <taxon>Candidatus Moduliflexia</taxon>
        <taxon>Candidatus Moduliflexales</taxon>
        <taxon>Candidatus Moduliflexaceae</taxon>
    </lineage>
</organism>
<dbReference type="EMBL" id="DF820459">
    <property type="protein sequence ID" value="GAK52793.1"/>
    <property type="molecule type" value="Genomic_DNA"/>
</dbReference>
<protein>
    <submittedName>
        <fullName evidence="7">Ribose ABC transporter, permease</fullName>
    </submittedName>
</protein>
<gene>
    <name evidence="7" type="ORF">U14_04050</name>
</gene>
<feature type="transmembrane region" description="Helical" evidence="6">
    <location>
        <begin position="310"/>
        <end position="330"/>
    </location>
</feature>
<keyword evidence="2" id="KW-1003">Cell membrane</keyword>
<dbReference type="GO" id="GO:0005886">
    <property type="term" value="C:plasma membrane"/>
    <property type="evidence" value="ECO:0007669"/>
    <property type="project" value="UniProtKB-SubCell"/>
</dbReference>
<accession>A0A0S6W3C4</accession>
<keyword evidence="5 6" id="KW-0472">Membrane</keyword>
<evidence type="ECO:0000256" key="1">
    <source>
        <dbReference type="ARBA" id="ARBA00004651"/>
    </source>
</evidence>
<feature type="transmembrane region" description="Helical" evidence="6">
    <location>
        <begin position="269"/>
        <end position="298"/>
    </location>
</feature>
<feature type="transmembrane region" description="Helical" evidence="6">
    <location>
        <begin position="113"/>
        <end position="132"/>
    </location>
</feature>
<keyword evidence="4 6" id="KW-1133">Transmembrane helix</keyword>
<reference evidence="7" key="1">
    <citation type="journal article" date="2015" name="PeerJ">
        <title>First genomic representation of candidate bacterial phylum KSB3 points to enhanced environmental sensing as a trigger of wastewater bulking.</title>
        <authorList>
            <person name="Sekiguchi Y."/>
            <person name="Ohashi A."/>
            <person name="Parks D.H."/>
            <person name="Yamauchi T."/>
            <person name="Tyson G.W."/>
            <person name="Hugenholtz P."/>
        </authorList>
    </citation>
    <scope>NUCLEOTIDE SEQUENCE [LARGE SCALE GENOMIC DNA]</scope>
</reference>
<evidence type="ECO:0000313" key="8">
    <source>
        <dbReference type="Proteomes" id="UP000030700"/>
    </source>
</evidence>
<keyword evidence="3 6" id="KW-0812">Transmembrane</keyword>
<dbReference type="PANTHER" id="PTHR32196">
    <property type="entry name" value="ABC TRANSPORTER PERMEASE PROTEIN YPHD-RELATED-RELATED"/>
    <property type="match status" value="1"/>
</dbReference>
<feature type="transmembrane region" description="Helical" evidence="6">
    <location>
        <begin position="138"/>
        <end position="158"/>
    </location>
</feature>
<dbReference type="STRING" id="1499966.U14_04050"/>
<name>A0A0S6W3C4_9BACT</name>
<feature type="transmembrane region" description="Helical" evidence="6">
    <location>
        <begin position="28"/>
        <end position="50"/>
    </location>
</feature>
<feature type="transmembrane region" description="Helical" evidence="6">
    <location>
        <begin position="70"/>
        <end position="101"/>
    </location>
</feature>
<proteinExistence type="predicted"/>